<evidence type="ECO:0000256" key="2">
    <source>
        <dbReference type="SAM" id="Phobius"/>
    </source>
</evidence>
<keyword evidence="2" id="KW-0812">Transmembrane</keyword>
<evidence type="ECO:0000313" key="3">
    <source>
        <dbReference type="EMBL" id="GEY48521.1"/>
    </source>
</evidence>
<reference evidence="3" key="1">
    <citation type="journal article" date="2019" name="Sci. Rep.">
        <title>Draft genome of Tanacetum cinerariifolium, the natural source of mosquito coil.</title>
        <authorList>
            <person name="Yamashiro T."/>
            <person name="Shiraishi A."/>
            <person name="Satake H."/>
            <person name="Nakayama K."/>
        </authorList>
    </citation>
    <scope>NUCLEOTIDE SEQUENCE</scope>
</reference>
<feature type="region of interest" description="Disordered" evidence="1">
    <location>
        <begin position="226"/>
        <end position="299"/>
    </location>
</feature>
<comment type="caution">
    <text evidence="3">The sequence shown here is derived from an EMBL/GenBank/DDBJ whole genome shotgun (WGS) entry which is preliminary data.</text>
</comment>
<name>A0A699HNC7_TANCI</name>
<dbReference type="AlphaFoldDB" id="A0A699HNC7"/>
<dbReference type="EMBL" id="BKCJ010182497">
    <property type="protein sequence ID" value="GEY48521.1"/>
    <property type="molecule type" value="Genomic_DNA"/>
</dbReference>
<feature type="compositionally biased region" description="Basic and acidic residues" evidence="1">
    <location>
        <begin position="277"/>
        <end position="290"/>
    </location>
</feature>
<sequence>MKDAEIVQQEIKEKEELTDAEKTADLTKEITEQPLTSTATNNTNPTTIPTPPINTEAPSIPKITSLIAVQLRVAKLEQDVSELKKTDHSAAAMASIQSQVPTVVDKYLGTKLNDALLKALERHTTYLIDKYFGLPAPESSKKQESKKSIEEIIIIKWEQDEKKQMSTYTIKSIDKAALKEFNLKSAIFKAMHENKSTNRNPTNYRLFHALMKALIEDENAIDKDVSDTVKDHKRKHDSDDDDDDDEGRSAGPNQGKTSKKRRSKESESAKKPSTTKETSKGKAPKKDSKTGKSAPVEEPIRRTPIMLIFQRRIGKEKLNKSDFEGPTFMMVKGFHENNITLQFQMEEFHKLLIDQDDLVNPEGHRIVPDITKSLPLRGPPEDHTIFYKPRAVIYKDKKEQKKMMRINEVHKFSDGTLTRIRDKLDFMVKDFKLFEYNKGMESRICKINQRVLRIILVILPEHLSDANAFTMKMKVLLEPSSNKLLVGEITFCWWRLKREMCLCGVEILERVVSGFVEIVWERSVGWWKCGVSLGCRAIWILADGFQHFHGLCTSLIIDGPLCILVGPCALVIAVGWYYVKWGVKYISVNGLSRVVNHHNVRMIPQLVIILEGEMCTSGVSVWEGAEDFSRNIVSNSRVTPSWREIVSLTFNEAGFLHVNWMHS</sequence>
<organism evidence="3">
    <name type="scientific">Tanacetum cinerariifolium</name>
    <name type="common">Dalmatian daisy</name>
    <name type="synonym">Chrysanthemum cinerariifolium</name>
    <dbReference type="NCBI Taxonomy" id="118510"/>
    <lineage>
        <taxon>Eukaryota</taxon>
        <taxon>Viridiplantae</taxon>
        <taxon>Streptophyta</taxon>
        <taxon>Embryophyta</taxon>
        <taxon>Tracheophyta</taxon>
        <taxon>Spermatophyta</taxon>
        <taxon>Magnoliopsida</taxon>
        <taxon>eudicotyledons</taxon>
        <taxon>Gunneridae</taxon>
        <taxon>Pentapetalae</taxon>
        <taxon>asterids</taxon>
        <taxon>campanulids</taxon>
        <taxon>Asterales</taxon>
        <taxon>Asteraceae</taxon>
        <taxon>Asteroideae</taxon>
        <taxon>Anthemideae</taxon>
        <taxon>Anthemidinae</taxon>
        <taxon>Tanacetum</taxon>
    </lineage>
</organism>
<gene>
    <name evidence="3" type="ORF">Tci_420495</name>
</gene>
<protein>
    <submittedName>
        <fullName evidence="3">Uncharacterized protein</fullName>
    </submittedName>
</protein>
<keyword evidence="2" id="KW-1133">Transmembrane helix</keyword>
<accession>A0A699HNC7</accession>
<feature type="non-terminal residue" evidence="3">
    <location>
        <position position="663"/>
    </location>
</feature>
<keyword evidence="2" id="KW-0472">Membrane</keyword>
<feature type="transmembrane region" description="Helical" evidence="2">
    <location>
        <begin position="555"/>
        <end position="579"/>
    </location>
</feature>
<feature type="region of interest" description="Disordered" evidence="1">
    <location>
        <begin position="1"/>
        <end position="57"/>
    </location>
</feature>
<feature type="compositionally biased region" description="Basic and acidic residues" evidence="1">
    <location>
        <begin position="1"/>
        <end position="31"/>
    </location>
</feature>
<proteinExistence type="predicted"/>
<evidence type="ECO:0000256" key="1">
    <source>
        <dbReference type="SAM" id="MobiDB-lite"/>
    </source>
</evidence>